<dbReference type="Proteomes" id="UP000070412">
    <property type="component" value="Unassembled WGS sequence"/>
</dbReference>
<dbReference type="PRINTS" id="PR00113">
    <property type="entry name" value="ALKPHPHTASE"/>
</dbReference>
<evidence type="ECO:0000256" key="2">
    <source>
        <dbReference type="ARBA" id="ARBA00012647"/>
    </source>
</evidence>
<feature type="binding site" evidence="9">
    <location>
        <position position="196"/>
    </location>
    <ligand>
        <name>Mg(2+)</name>
        <dbReference type="ChEBI" id="CHEBI:18420"/>
    </ligand>
</feature>
<feature type="binding site" evidence="9">
    <location>
        <position position="81"/>
    </location>
    <ligand>
        <name>Mg(2+)</name>
        <dbReference type="ChEBI" id="CHEBI:18420"/>
    </ligand>
</feature>
<feature type="binding site" evidence="9">
    <location>
        <position position="415"/>
    </location>
    <ligand>
        <name>Zn(2+)</name>
        <dbReference type="ChEBI" id="CHEBI:29105"/>
        <label>2</label>
    </ligand>
</feature>
<reference evidence="13" key="3">
    <citation type="submission" date="2022-06" db="UniProtKB">
        <authorList>
            <consortium name="EnsemblMetazoa"/>
        </authorList>
    </citation>
    <scope>IDENTIFICATION</scope>
</reference>
<dbReference type="Pfam" id="PF00245">
    <property type="entry name" value="Alk_phosphatase"/>
    <property type="match status" value="1"/>
</dbReference>
<comment type="cofactor">
    <cofactor evidence="9">
        <name>Zn(2+)</name>
        <dbReference type="ChEBI" id="CHEBI:29105"/>
    </cofactor>
    <text evidence="9">Binds 2 Zn(2+) ions.</text>
</comment>
<evidence type="ECO:0000256" key="3">
    <source>
        <dbReference type="ARBA" id="ARBA00022553"/>
    </source>
</evidence>
<evidence type="ECO:0000256" key="1">
    <source>
        <dbReference type="ARBA" id="ARBA00005984"/>
    </source>
</evidence>
<dbReference type="InterPro" id="IPR001952">
    <property type="entry name" value="Alkaline_phosphatase"/>
</dbReference>
<gene>
    <name evidence="12" type="primary">SSS_154g</name>
    <name evidence="12" type="ORF">SSS_154</name>
</gene>
<dbReference type="OrthoDB" id="5818554at2759"/>
<keyword evidence="4 9" id="KW-0479">Metal-binding</keyword>
<protein>
    <recommendedName>
        <fullName evidence="2 11">Alkaline phosphatase</fullName>
        <ecNumber evidence="2 11">3.1.3.1</ecNumber>
    </recommendedName>
</protein>
<accession>A0A834R8A6</accession>
<feature type="binding site" evidence="9">
    <location>
        <position position="81"/>
    </location>
    <ligand>
        <name>Zn(2+)</name>
        <dbReference type="ChEBI" id="CHEBI:29105"/>
        <label>2</label>
    </ligand>
</feature>
<evidence type="ECO:0000313" key="12">
    <source>
        <dbReference type="EMBL" id="KAF7491615.1"/>
    </source>
</evidence>
<dbReference type="EC" id="3.1.3.1" evidence="2 11"/>
<evidence type="ECO:0000256" key="9">
    <source>
        <dbReference type="PIRSR" id="PIRSR601952-2"/>
    </source>
</evidence>
<dbReference type="InterPro" id="IPR018299">
    <property type="entry name" value="Alkaline_phosphatase_AS"/>
</dbReference>
<keyword evidence="14" id="KW-1185">Reference proteome</keyword>
<keyword evidence="5 11" id="KW-0378">Hydrolase</keyword>
<evidence type="ECO:0000256" key="4">
    <source>
        <dbReference type="ARBA" id="ARBA00022723"/>
    </source>
</evidence>
<dbReference type="GO" id="GO:0046872">
    <property type="term" value="F:metal ion binding"/>
    <property type="evidence" value="ECO:0007669"/>
    <property type="project" value="UniProtKB-KW"/>
</dbReference>
<comment type="cofactor">
    <cofactor evidence="9">
        <name>Mg(2+)</name>
        <dbReference type="ChEBI" id="CHEBI:18420"/>
    </cofactor>
    <text evidence="9">Binds 1 Mg(2+) ion.</text>
</comment>
<dbReference type="EnsemblMetazoa" id="SSS_154s_mrna">
    <property type="protein sequence ID" value="KAF7491615.1"/>
    <property type="gene ID" value="SSS_154"/>
</dbReference>
<feature type="active site" description="Phosphoserine intermediate" evidence="8">
    <location>
        <position position="131"/>
    </location>
</feature>
<dbReference type="PROSITE" id="PS00123">
    <property type="entry name" value="ALKALINE_PHOSPHATASE"/>
    <property type="match status" value="1"/>
</dbReference>
<dbReference type="SMART" id="SM00098">
    <property type="entry name" value="alkPPc"/>
    <property type="match status" value="1"/>
</dbReference>
<evidence type="ECO:0000256" key="6">
    <source>
        <dbReference type="ARBA" id="ARBA00022833"/>
    </source>
</evidence>
<dbReference type="EMBL" id="WVUK01000058">
    <property type="protein sequence ID" value="KAF7491615.1"/>
    <property type="molecule type" value="Genomic_DNA"/>
</dbReference>
<reference evidence="12" key="2">
    <citation type="submission" date="2020-01" db="EMBL/GenBank/DDBJ databases">
        <authorList>
            <person name="Korhonen P.K.K."/>
            <person name="Guangxu M.G."/>
            <person name="Wang T.W."/>
            <person name="Stroehlein A.J.S."/>
            <person name="Young N.D."/>
            <person name="Ang C.-S.A."/>
            <person name="Fernando D.W.F."/>
            <person name="Lu H.L."/>
            <person name="Taylor S.T."/>
            <person name="Ehtesham M.E.M."/>
            <person name="Najaraj S.H.N."/>
            <person name="Harsha G.H.G."/>
            <person name="Madugundu A.M."/>
            <person name="Renuse S.R."/>
            <person name="Holt D.H."/>
            <person name="Pandey A.P."/>
            <person name="Papenfuss A.P."/>
            <person name="Gasser R.B.G."/>
            <person name="Fischer K.F."/>
        </authorList>
    </citation>
    <scope>NUCLEOTIDE SEQUENCE</scope>
    <source>
        <strain evidence="12">SSS_KF_BRIS2020</strain>
    </source>
</reference>
<organism evidence="12">
    <name type="scientific">Sarcoptes scabiei</name>
    <name type="common">Itch mite</name>
    <name type="synonym">Acarus scabiei</name>
    <dbReference type="NCBI Taxonomy" id="52283"/>
    <lineage>
        <taxon>Eukaryota</taxon>
        <taxon>Metazoa</taxon>
        <taxon>Ecdysozoa</taxon>
        <taxon>Arthropoda</taxon>
        <taxon>Chelicerata</taxon>
        <taxon>Arachnida</taxon>
        <taxon>Acari</taxon>
        <taxon>Acariformes</taxon>
        <taxon>Sarcoptiformes</taxon>
        <taxon>Astigmata</taxon>
        <taxon>Psoroptidia</taxon>
        <taxon>Sarcoptoidea</taxon>
        <taxon>Sarcoptidae</taxon>
        <taxon>Sarcoptinae</taxon>
        <taxon>Sarcoptes</taxon>
    </lineage>
</organism>
<dbReference type="Gene3D" id="3.40.720.10">
    <property type="entry name" value="Alkaline Phosphatase, subunit A"/>
    <property type="match status" value="1"/>
</dbReference>
<feature type="binding site" evidence="9">
    <location>
        <position position="194"/>
    </location>
    <ligand>
        <name>Mg(2+)</name>
        <dbReference type="ChEBI" id="CHEBI:18420"/>
    </ligand>
</feature>
<reference evidence="14" key="1">
    <citation type="journal article" date="2020" name="PLoS Negl. Trop. Dis.">
        <title>High-quality nuclear genome for Sarcoptes scabiei-A critical resource for a neglected parasite.</title>
        <authorList>
            <person name="Korhonen P.K."/>
            <person name="Gasser R.B."/>
            <person name="Ma G."/>
            <person name="Wang T."/>
            <person name="Stroehlein A.J."/>
            <person name="Young N.D."/>
            <person name="Ang C.S."/>
            <person name="Fernando D.D."/>
            <person name="Lu H.C."/>
            <person name="Taylor S."/>
            <person name="Reynolds S.L."/>
            <person name="Mofiz E."/>
            <person name="Najaraj S.H."/>
            <person name="Gowda H."/>
            <person name="Madugundu A."/>
            <person name="Renuse S."/>
            <person name="Holt D."/>
            <person name="Pandey A."/>
            <person name="Papenfuss A.T."/>
            <person name="Fischer K."/>
        </authorList>
    </citation>
    <scope>NUCLEOTIDE SEQUENCE [LARGE SCALE GENOMIC DNA]</scope>
</reference>
<feature type="binding site" evidence="9">
    <location>
        <position position="374"/>
    </location>
    <ligand>
        <name>Zn(2+)</name>
        <dbReference type="ChEBI" id="CHEBI:29105"/>
        <label>2</label>
    </ligand>
</feature>
<evidence type="ECO:0000256" key="8">
    <source>
        <dbReference type="PIRSR" id="PIRSR601952-1"/>
    </source>
</evidence>
<dbReference type="PANTHER" id="PTHR11596">
    <property type="entry name" value="ALKALINE PHOSPHATASE"/>
    <property type="match status" value="1"/>
</dbReference>
<dbReference type="PANTHER" id="PTHR11596:SF5">
    <property type="entry name" value="ALKALINE PHOSPHATASE"/>
    <property type="match status" value="1"/>
</dbReference>
<evidence type="ECO:0000256" key="11">
    <source>
        <dbReference type="RuleBase" id="RU003947"/>
    </source>
</evidence>
<evidence type="ECO:0000256" key="5">
    <source>
        <dbReference type="ARBA" id="ARBA00022801"/>
    </source>
</evidence>
<evidence type="ECO:0000256" key="10">
    <source>
        <dbReference type="RuleBase" id="RU003946"/>
    </source>
</evidence>
<keyword evidence="3" id="KW-0597">Phosphoprotein</keyword>
<dbReference type="SUPFAM" id="SSF53649">
    <property type="entry name" value="Alkaline phosphatase-like"/>
    <property type="match status" value="1"/>
</dbReference>
<evidence type="ECO:0000313" key="13">
    <source>
        <dbReference type="EnsemblMetazoa" id="KAF7491615.1"/>
    </source>
</evidence>
<feature type="binding site" evidence="9">
    <location>
        <position position="378"/>
    </location>
    <ligand>
        <name>Zn(2+)</name>
        <dbReference type="ChEBI" id="CHEBI:29105"/>
        <label>2</label>
    </ligand>
</feature>
<name>A0A834R8A6_SARSC</name>
<evidence type="ECO:0000256" key="7">
    <source>
        <dbReference type="ARBA" id="ARBA00022842"/>
    </source>
</evidence>
<feature type="binding site" evidence="9">
    <location>
        <position position="369"/>
    </location>
    <ligand>
        <name>Mg(2+)</name>
        <dbReference type="ChEBI" id="CHEBI:18420"/>
    </ligand>
</feature>
<comment type="similarity">
    <text evidence="1 10">Belongs to the alkaline phosphatase family.</text>
</comment>
<dbReference type="CDD" id="cd16012">
    <property type="entry name" value="ALP"/>
    <property type="match status" value="1"/>
</dbReference>
<dbReference type="InterPro" id="IPR017850">
    <property type="entry name" value="Alkaline_phosphatase_core_sf"/>
</dbReference>
<evidence type="ECO:0000313" key="14">
    <source>
        <dbReference type="Proteomes" id="UP000070412"/>
    </source>
</evidence>
<proteinExistence type="inferred from homology"/>
<dbReference type="AlphaFoldDB" id="A0A834R8A6"/>
<comment type="catalytic activity">
    <reaction evidence="11">
        <text>a phosphate monoester + H2O = an alcohol + phosphate</text>
        <dbReference type="Rhea" id="RHEA:15017"/>
        <dbReference type="ChEBI" id="CHEBI:15377"/>
        <dbReference type="ChEBI" id="CHEBI:30879"/>
        <dbReference type="ChEBI" id="CHEBI:43474"/>
        <dbReference type="ChEBI" id="CHEBI:67140"/>
        <dbReference type="EC" id="3.1.3.1"/>
    </reaction>
</comment>
<keyword evidence="7 9" id="KW-0460">Magnesium</keyword>
<feature type="binding site" evidence="9">
    <location>
        <position position="416"/>
    </location>
    <ligand>
        <name>Zn(2+)</name>
        <dbReference type="ChEBI" id="CHEBI:29105"/>
        <label>2</label>
    </ligand>
</feature>
<sequence>MKRLSIFNFFPLISSSIILFHFTFSSQFSLPFNDRNDFTSLLEENDPQYWYEMAKADLEERLNVARPLHKMARNIIIFVGDGMGISTITASRILKGQLKGGCGEEERLEFERFPYSSLIKTYNIDKQVPDSAGTATAFLTGVKANFYTLGLSGKIKKNHPDCSMVQKNSVDSIMKWAIDADKATGVVTTTRITHATPAASYAHIQNRDWEYFIDDSIVNENSKSLCKDIAKQLIENQPGKSLNVVLGGGRYSFLPKNQRDPKGMFLNDKLVDAYGKRDDGRNLIDEWLNLREIQGLQQNEYAFVNDTEGLKCLNYNQTKYLLGLFNYTNMEYELLRNREPDGEPSLTEMTEAAIKVLSNHPNGFVLLVEGGRIDHAHHEGFATMALLETLEFERAIRRARELVSIEETLIIVTADHSHSLVINGYPSRGNRIEDKTHSFDDSRLPYTTLIYTNGPGFRTLSQRSEMKYENTCE</sequence>
<dbReference type="GO" id="GO:0004035">
    <property type="term" value="F:alkaline phosphatase activity"/>
    <property type="evidence" value="ECO:0007669"/>
    <property type="project" value="UniProtKB-EC"/>
</dbReference>
<keyword evidence="6 9" id="KW-0862">Zinc</keyword>